<comment type="caution">
    <text evidence="6">The sequence shown here is derived from an EMBL/GenBank/DDBJ whole genome shotgun (WGS) entry which is preliminary data.</text>
</comment>
<reference evidence="6" key="1">
    <citation type="journal article" date="2021" name="PeerJ">
        <title>Extensive microbial diversity within the chicken gut microbiome revealed by metagenomics and culture.</title>
        <authorList>
            <person name="Gilroy R."/>
            <person name="Ravi A."/>
            <person name="Getino M."/>
            <person name="Pursley I."/>
            <person name="Horton D.L."/>
            <person name="Alikhan N.F."/>
            <person name="Baker D."/>
            <person name="Gharbi K."/>
            <person name="Hall N."/>
            <person name="Watson M."/>
            <person name="Adriaenssens E.M."/>
            <person name="Foster-Nyarko E."/>
            <person name="Jarju S."/>
            <person name="Secka A."/>
            <person name="Antonio M."/>
            <person name="Oren A."/>
            <person name="Chaudhuri R.R."/>
            <person name="La Ragione R."/>
            <person name="Hildebrand F."/>
            <person name="Pallen M.J."/>
        </authorList>
    </citation>
    <scope>NUCLEOTIDE SEQUENCE</scope>
    <source>
        <strain evidence="6">ChiGjej2B2-7701</strain>
    </source>
</reference>
<evidence type="ECO:0000259" key="4">
    <source>
        <dbReference type="Pfam" id="PF25792"/>
    </source>
</evidence>
<proteinExistence type="predicted"/>
<reference evidence="6" key="2">
    <citation type="submission" date="2021-09" db="EMBL/GenBank/DDBJ databases">
        <authorList>
            <person name="Gilroy R."/>
        </authorList>
    </citation>
    <scope>NUCLEOTIDE SEQUENCE</scope>
    <source>
        <strain evidence="6">ChiGjej2B2-7701</strain>
    </source>
</reference>
<accession>A0A921LRB3</accession>
<organism evidence="6 7">
    <name type="scientific">Collinsella ihumii</name>
    <dbReference type="NCBI Taxonomy" id="1720204"/>
    <lineage>
        <taxon>Bacteria</taxon>
        <taxon>Bacillati</taxon>
        <taxon>Actinomycetota</taxon>
        <taxon>Coriobacteriia</taxon>
        <taxon>Coriobacteriales</taxon>
        <taxon>Coriobacteriaceae</taxon>
        <taxon>Collinsella</taxon>
    </lineage>
</organism>
<feature type="coiled-coil region" evidence="1">
    <location>
        <begin position="1085"/>
        <end position="1112"/>
    </location>
</feature>
<feature type="compositionally biased region" description="Low complexity" evidence="2">
    <location>
        <begin position="1129"/>
        <end position="1151"/>
    </location>
</feature>
<sequence>MRIHDMFERDIDRDINGVIKIDQADEQVIEQELSEYVVTRELRGHFSTFYDAYEHAIDEPTGKIGVWISGFFGSGKSHFLKMLSYLLSNREVGGRRALDYIEPRFEDGMIAAKARRAASIPTETILFNIGSKSSDRNDASAVIRTFYRVFYENQGFYGASPKLARLESLIEAEGLTDAFRQAYLQASGHEWTEWRKTYQSKSAPVIEALVTCGFQTREEAERWYADDDMDLSADTFTDEVRDYAERRAAEHNGQFRLLFMVDEVSQYVGDDTDRMNDLQNIVEGLGTKCAGRAWVIVTGQEAIDEITTVAGSDFSKIQGRFNTRLSLSSSDANEVIKRRVLSKTPDATQLLELQYGENETVLRNLFVFGEAKADLTGYRSADDFAQTFPFVNYQFTLLQNVMNALRNQGHSGKHLSSGERSMLSGFQEAAQAVEGLDEHALVPFWRFYDATESFLEHYHRQVINRAERQAKEQQGLDEYDVRVLKLLFLIRWVDRDIAANIDNIVTLMTDDVRENRMDLRERVQGALDRLLKESFITRNGDRYQFLTNEEQEIANQIARTRVDAETVTRKAADIVFKDIFDTPKLTVGVNQFPVEEYLDQTLVGSPGGLTLRVIAGMDGNEPPMHEELIMQSSRGEAIVLLCPEVDYYSQLMEAARIEKYVSTVVTVNLEPNQRDIVRSKQQEKTRLEKEAGRLIEEAIRQGSLYVQGNAVTPAKTLSAKKRIEDALVRLVDTVYPKLSYIDKNYSSDADIKSILNGTEQAIPGQQPNARAIEELERKLKTEAARHRTVTMGDIQRQYQNAPYGWREIDIAAVAAELLVSHRAKLTYAGKTVAAQDTKCASYLRTRSIIDKVQIEMRRTASDSERATARRTIEDLCRVHDLPVDEEALAQRIRVELQERRDGLKRLLDVEYRKNRNYPGYGTVADTVTLLNELLEVDPDPAELLGAIVRRENDLLDAAEDLEDIDSFFPDRQRIFDSATDLVKQVEQDCEYLESDSEATEALSLINSILTDKKPYRRISELPSAIQKVRGVQDRLLKAKRAGLIEQIEMTIEELAAYARERNVKLSNIEKTRISRRDTANGAASLTALDALKTRLENDRRKLSDEIDREHDRINRPRPASVDVTITVAPKPAGGTKAAKPAPKAAPAPKIATVDRSRVFGPRRLRSIQEIDEYLAHAREQLIGALNGADAVKLD</sequence>
<feature type="domain" description="Probable ATP-binding protein BrxC winged helix-turn-helix" evidence="3">
    <location>
        <begin position="737"/>
        <end position="857"/>
    </location>
</feature>
<dbReference type="InterPro" id="IPR047679">
    <property type="entry name" value="BREX_BrxC"/>
</dbReference>
<evidence type="ECO:0000259" key="3">
    <source>
        <dbReference type="Pfam" id="PF25791"/>
    </source>
</evidence>
<dbReference type="InterPro" id="IPR058038">
    <property type="entry name" value="BREX_BrxC_wHTH"/>
</dbReference>
<dbReference type="InterPro" id="IPR058036">
    <property type="entry name" value="BREX_BrxC_4th"/>
</dbReference>
<dbReference type="Pfam" id="PF25792">
    <property type="entry name" value="BREX_BrxC_helical"/>
    <property type="match status" value="1"/>
</dbReference>
<dbReference type="NCBIfam" id="NF033441">
    <property type="entry name" value="BREX_BrxC"/>
    <property type="match status" value="1"/>
</dbReference>
<feature type="domain" description="Probable ATP-binding protein BrxC 4th six-stranded beta-sheet" evidence="5">
    <location>
        <begin position="560"/>
        <end position="730"/>
    </location>
</feature>
<dbReference type="Pfam" id="PF25796">
    <property type="entry name" value="BREX_BrxC_4th"/>
    <property type="match status" value="1"/>
</dbReference>
<evidence type="ECO:0000259" key="5">
    <source>
        <dbReference type="Pfam" id="PF25796"/>
    </source>
</evidence>
<protein>
    <submittedName>
        <fullName evidence="6">BREX system P-loop protein BrxC</fullName>
    </submittedName>
</protein>
<dbReference type="AlphaFoldDB" id="A0A921LRB3"/>
<name>A0A921LRB3_9ACTN</name>
<dbReference type="EMBL" id="DYVF01000064">
    <property type="protein sequence ID" value="HJG31856.1"/>
    <property type="molecule type" value="Genomic_DNA"/>
</dbReference>
<evidence type="ECO:0000256" key="2">
    <source>
        <dbReference type="SAM" id="MobiDB-lite"/>
    </source>
</evidence>
<evidence type="ECO:0000313" key="7">
    <source>
        <dbReference type="Proteomes" id="UP000746751"/>
    </source>
</evidence>
<dbReference type="Proteomes" id="UP000746751">
    <property type="component" value="Unassembled WGS sequence"/>
</dbReference>
<feature type="region of interest" description="Disordered" evidence="2">
    <location>
        <begin position="1129"/>
        <end position="1152"/>
    </location>
</feature>
<evidence type="ECO:0000256" key="1">
    <source>
        <dbReference type="SAM" id="Coils"/>
    </source>
</evidence>
<feature type="domain" description="Probable ATP-binding protein BrxC alpha-helical" evidence="4">
    <location>
        <begin position="867"/>
        <end position="987"/>
    </location>
</feature>
<gene>
    <name evidence="6" type="primary">brxC</name>
    <name evidence="6" type="ORF">K8U80_10755</name>
</gene>
<evidence type="ECO:0000313" key="6">
    <source>
        <dbReference type="EMBL" id="HJG31856.1"/>
    </source>
</evidence>
<dbReference type="InterPro" id="IPR058037">
    <property type="entry name" value="BREX_BrxC_helical"/>
</dbReference>
<keyword evidence="1" id="KW-0175">Coiled coil</keyword>
<dbReference type="Pfam" id="PF25791">
    <property type="entry name" value="WHD_BREX_BrxC"/>
    <property type="match status" value="1"/>
</dbReference>